<feature type="non-terminal residue" evidence="2">
    <location>
        <position position="62"/>
    </location>
</feature>
<keyword evidence="3" id="KW-1185">Reference proteome</keyword>
<evidence type="ECO:0000256" key="1">
    <source>
        <dbReference type="SAM" id="MobiDB-lite"/>
    </source>
</evidence>
<accession>A0A392NPT8</accession>
<evidence type="ECO:0000313" key="3">
    <source>
        <dbReference type="Proteomes" id="UP000265520"/>
    </source>
</evidence>
<feature type="region of interest" description="Disordered" evidence="1">
    <location>
        <begin position="1"/>
        <end position="21"/>
    </location>
</feature>
<dbReference type="Proteomes" id="UP000265520">
    <property type="component" value="Unassembled WGS sequence"/>
</dbReference>
<dbReference type="AlphaFoldDB" id="A0A392NPT8"/>
<evidence type="ECO:0000313" key="2">
    <source>
        <dbReference type="EMBL" id="MCI01887.1"/>
    </source>
</evidence>
<dbReference type="EMBL" id="LXQA010047458">
    <property type="protein sequence ID" value="MCI01887.1"/>
    <property type="molecule type" value="Genomic_DNA"/>
</dbReference>
<proteinExistence type="predicted"/>
<comment type="caution">
    <text evidence="2">The sequence shown here is derived from an EMBL/GenBank/DDBJ whole genome shotgun (WGS) entry which is preliminary data.</text>
</comment>
<gene>
    <name evidence="2" type="ORF">A2U01_0022916</name>
</gene>
<name>A0A392NPT8_9FABA</name>
<sequence>MGDDDDLAWQTVKGRHSQRRGNNQYRIDVATTRNYNKENNIFLTTYFFTDFPESFGAKAMFN</sequence>
<organism evidence="2 3">
    <name type="scientific">Trifolium medium</name>
    <dbReference type="NCBI Taxonomy" id="97028"/>
    <lineage>
        <taxon>Eukaryota</taxon>
        <taxon>Viridiplantae</taxon>
        <taxon>Streptophyta</taxon>
        <taxon>Embryophyta</taxon>
        <taxon>Tracheophyta</taxon>
        <taxon>Spermatophyta</taxon>
        <taxon>Magnoliopsida</taxon>
        <taxon>eudicotyledons</taxon>
        <taxon>Gunneridae</taxon>
        <taxon>Pentapetalae</taxon>
        <taxon>rosids</taxon>
        <taxon>fabids</taxon>
        <taxon>Fabales</taxon>
        <taxon>Fabaceae</taxon>
        <taxon>Papilionoideae</taxon>
        <taxon>50 kb inversion clade</taxon>
        <taxon>NPAAA clade</taxon>
        <taxon>Hologalegina</taxon>
        <taxon>IRL clade</taxon>
        <taxon>Trifolieae</taxon>
        <taxon>Trifolium</taxon>
    </lineage>
</organism>
<reference evidence="2 3" key="1">
    <citation type="journal article" date="2018" name="Front. Plant Sci.">
        <title>Red Clover (Trifolium pratense) and Zigzag Clover (T. medium) - A Picture of Genomic Similarities and Differences.</title>
        <authorList>
            <person name="Dluhosova J."/>
            <person name="Istvanek J."/>
            <person name="Nedelnik J."/>
            <person name="Repkova J."/>
        </authorList>
    </citation>
    <scope>NUCLEOTIDE SEQUENCE [LARGE SCALE GENOMIC DNA]</scope>
    <source>
        <strain evidence="3">cv. 10/8</strain>
        <tissue evidence="2">Leaf</tissue>
    </source>
</reference>
<protein>
    <submittedName>
        <fullName evidence="2">Uncharacterized protein</fullName>
    </submittedName>
</protein>